<evidence type="ECO:0000313" key="1">
    <source>
        <dbReference type="EMBL" id="KAH6648197.1"/>
    </source>
</evidence>
<organism evidence="1 2">
    <name type="scientific">Truncatella angustata</name>
    <dbReference type="NCBI Taxonomy" id="152316"/>
    <lineage>
        <taxon>Eukaryota</taxon>
        <taxon>Fungi</taxon>
        <taxon>Dikarya</taxon>
        <taxon>Ascomycota</taxon>
        <taxon>Pezizomycotina</taxon>
        <taxon>Sordariomycetes</taxon>
        <taxon>Xylariomycetidae</taxon>
        <taxon>Amphisphaeriales</taxon>
        <taxon>Sporocadaceae</taxon>
        <taxon>Truncatella</taxon>
    </lineage>
</organism>
<sequence>MPTLFRSTTKAIPSLNRQFISSLLENKSPPHTNRALVVKSDAIEDLVRPFGSSLVRLYFQHISPVFPILAKTRSL</sequence>
<reference evidence="1" key="1">
    <citation type="journal article" date="2021" name="Nat. Commun.">
        <title>Genetic determinants of endophytism in the Arabidopsis root mycobiome.</title>
        <authorList>
            <person name="Mesny F."/>
            <person name="Miyauchi S."/>
            <person name="Thiergart T."/>
            <person name="Pickel B."/>
            <person name="Atanasova L."/>
            <person name="Karlsson M."/>
            <person name="Huettel B."/>
            <person name="Barry K.W."/>
            <person name="Haridas S."/>
            <person name="Chen C."/>
            <person name="Bauer D."/>
            <person name="Andreopoulos W."/>
            <person name="Pangilinan J."/>
            <person name="LaButti K."/>
            <person name="Riley R."/>
            <person name="Lipzen A."/>
            <person name="Clum A."/>
            <person name="Drula E."/>
            <person name="Henrissat B."/>
            <person name="Kohler A."/>
            <person name="Grigoriev I.V."/>
            <person name="Martin F.M."/>
            <person name="Hacquard S."/>
        </authorList>
    </citation>
    <scope>NUCLEOTIDE SEQUENCE</scope>
    <source>
        <strain evidence="1">MPI-SDFR-AT-0073</strain>
    </source>
</reference>
<dbReference type="AlphaFoldDB" id="A0A9P8ZSU9"/>
<dbReference type="RefSeq" id="XP_045954709.1">
    <property type="nucleotide sequence ID" value="XM_046103793.1"/>
</dbReference>
<dbReference type="OrthoDB" id="2018619at2759"/>
<feature type="non-terminal residue" evidence="1">
    <location>
        <position position="1"/>
    </location>
</feature>
<accession>A0A9P8ZSU9</accession>
<gene>
    <name evidence="1" type="ORF">BKA67DRAFT_579819</name>
</gene>
<feature type="non-terminal residue" evidence="1">
    <location>
        <position position="75"/>
    </location>
</feature>
<comment type="caution">
    <text evidence="1">The sequence shown here is derived from an EMBL/GenBank/DDBJ whole genome shotgun (WGS) entry which is preliminary data.</text>
</comment>
<dbReference type="Proteomes" id="UP000758603">
    <property type="component" value="Unassembled WGS sequence"/>
</dbReference>
<keyword evidence="2" id="KW-1185">Reference proteome</keyword>
<dbReference type="EMBL" id="JAGPXC010000008">
    <property type="protein sequence ID" value="KAH6648197.1"/>
    <property type="molecule type" value="Genomic_DNA"/>
</dbReference>
<dbReference type="GeneID" id="70132684"/>
<name>A0A9P8ZSU9_9PEZI</name>
<protein>
    <submittedName>
        <fullName evidence="1">Uncharacterized protein</fullName>
    </submittedName>
</protein>
<proteinExistence type="predicted"/>
<evidence type="ECO:0000313" key="2">
    <source>
        <dbReference type="Proteomes" id="UP000758603"/>
    </source>
</evidence>